<feature type="compositionally biased region" description="Basic and acidic residues" evidence="4">
    <location>
        <begin position="349"/>
        <end position="361"/>
    </location>
</feature>
<name>A0ABS0L5I8_9BACT</name>
<organism evidence="6 7">
    <name type="scientific">Hymenobacter guriensis</name>
    <dbReference type="NCBI Taxonomy" id="2793065"/>
    <lineage>
        <taxon>Bacteria</taxon>
        <taxon>Pseudomonadati</taxon>
        <taxon>Bacteroidota</taxon>
        <taxon>Cytophagia</taxon>
        <taxon>Cytophagales</taxon>
        <taxon>Hymenobacteraceae</taxon>
        <taxon>Hymenobacter</taxon>
    </lineage>
</organism>
<evidence type="ECO:0000259" key="5">
    <source>
        <dbReference type="Pfam" id="PF00535"/>
    </source>
</evidence>
<dbReference type="CDD" id="cd04186">
    <property type="entry name" value="GT_2_like_c"/>
    <property type="match status" value="1"/>
</dbReference>
<proteinExistence type="inferred from homology"/>
<keyword evidence="7" id="KW-1185">Reference proteome</keyword>
<reference evidence="6 7" key="1">
    <citation type="submission" date="2020-11" db="EMBL/GenBank/DDBJ databases">
        <title>Hymenobacter sp.</title>
        <authorList>
            <person name="Kim M.K."/>
        </authorList>
    </citation>
    <scope>NUCLEOTIDE SEQUENCE [LARGE SCALE GENOMIC DNA]</scope>
    <source>
        <strain evidence="6 7">BT594</strain>
    </source>
</reference>
<feature type="region of interest" description="Disordered" evidence="4">
    <location>
        <begin position="341"/>
        <end position="361"/>
    </location>
</feature>
<dbReference type="EMBL" id="JADWYK010000013">
    <property type="protein sequence ID" value="MBG8555415.1"/>
    <property type="molecule type" value="Genomic_DNA"/>
</dbReference>
<sequence length="361" mass="40536">MAVVILNWNGRHWLKQFLPAVVEHADGATIVVADNASTDDSVAWLQQHFPAVRLLLHAENLGFCEGYNHALRQLDFRYYVLLNSDVQVTPGWLLPLRELLERDATIAACQPKIRAFNQPEAFEYAGAGGGYLDQLGYPFCRGRLFDTLETDHGQYDDSRPVAWATGACMLVRASAWHALGGLEPAFFAHMEEIDLCWRLQNAGYGVWYCGQSTVFHVGGGTLPKSNPRKTYLNFRNGLALVYKNAAPAELFGTVAARVLLDWIAAARFLTQGAWADAQAIGRAHWHVWQQRAYWRQRRQLGRPHLRVAERGGTYAGSLVWAYFVRGVRTFRDLQIPDGAALPAHGPAHVHPERQREVEHDG</sequence>
<evidence type="ECO:0000256" key="1">
    <source>
        <dbReference type="ARBA" id="ARBA00006739"/>
    </source>
</evidence>
<dbReference type="SUPFAM" id="SSF53448">
    <property type="entry name" value="Nucleotide-diphospho-sugar transferases"/>
    <property type="match status" value="1"/>
</dbReference>
<dbReference type="InterPro" id="IPR029044">
    <property type="entry name" value="Nucleotide-diphossugar_trans"/>
</dbReference>
<dbReference type="PANTHER" id="PTHR43179:SF12">
    <property type="entry name" value="GALACTOFURANOSYLTRANSFERASE GLFT2"/>
    <property type="match status" value="1"/>
</dbReference>
<comment type="similarity">
    <text evidence="1">Belongs to the glycosyltransferase 2 family.</text>
</comment>
<dbReference type="InterPro" id="IPR001173">
    <property type="entry name" value="Glyco_trans_2-like"/>
</dbReference>
<feature type="domain" description="Glycosyltransferase 2-like" evidence="5">
    <location>
        <begin position="3"/>
        <end position="111"/>
    </location>
</feature>
<comment type="caution">
    <text evidence="6">The sequence shown here is derived from an EMBL/GenBank/DDBJ whole genome shotgun (WGS) entry which is preliminary data.</text>
</comment>
<keyword evidence="2" id="KW-0328">Glycosyltransferase</keyword>
<dbReference type="Proteomes" id="UP000601099">
    <property type="component" value="Unassembled WGS sequence"/>
</dbReference>
<evidence type="ECO:0000256" key="2">
    <source>
        <dbReference type="ARBA" id="ARBA00022676"/>
    </source>
</evidence>
<keyword evidence="3" id="KW-0808">Transferase</keyword>
<evidence type="ECO:0000256" key="4">
    <source>
        <dbReference type="SAM" id="MobiDB-lite"/>
    </source>
</evidence>
<evidence type="ECO:0000256" key="3">
    <source>
        <dbReference type="ARBA" id="ARBA00022679"/>
    </source>
</evidence>
<evidence type="ECO:0000313" key="7">
    <source>
        <dbReference type="Proteomes" id="UP000601099"/>
    </source>
</evidence>
<protein>
    <submittedName>
        <fullName evidence="6">Glycosyltransferase family 2 protein</fullName>
    </submittedName>
</protein>
<dbReference type="PANTHER" id="PTHR43179">
    <property type="entry name" value="RHAMNOSYLTRANSFERASE WBBL"/>
    <property type="match status" value="1"/>
</dbReference>
<dbReference type="Gene3D" id="3.90.550.10">
    <property type="entry name" value="Spore Coat Polysaccharide Biosynthesis Protein SpsA, Chain A"/>
    <property type="match status" value="1"/>
</dbReference>
<accession>A0ABS0L5I8</accession>
<gene>
    <name evidence="6" type="ORF">I5L79_17835</name>
</gene>
<evidence type="ECO:0000313" key="6">
    <source>
        <dbReference type="EMBL" id="MBG8555415.1"/>
    </source>
</evidence>
<dbReference type="Pfam" id="PF00535">
    <property type="entry name" value="Glycos_transf_2"/>
    <property type="match status" value="1"/>
</dbReference>